<dbReference type="AlphaFoldDB" id="A0A4U0RP38"/>
<dbReference type="PROSITE" id="PS50850">
    <property type="entry name" value="MFS"/>
    <property type="match status" value="1"/>
</dbReference>
<organism evidence="8 9">
    <name type="scientific">Actinacidiphila oryziradicis</name>
    <dbReference type="NCBI Taxonomy" id="2571141"/>
    <lineage>
        <taxon>Bacteria</taxon>
        <taxon>Bacillati</taxon>
        <taxon>Actinomycetota</taxon>
        <taxon>Actinomycetes</taxon>
        <taxon>Kitasatosporales</taxon>
        <taxon>Streptomycetaceae</taxon>
        <taxon>Actinacidiphila</taxon>
    </lineage>
</organism>
<keyword evidence="2 6" id="KW-0812">Transmembrane</keyword>
<comment type="caution">
    <text evidence="8">The sequence shown here is derived from an EMBL/GenBank/DDBJ whole genome shotgun (WGS) entry which is preliminary data.</text>
</comment>
<keyword evidence="4 6" id="KW-0472">Membrane</keyword>
<feature type="transmembrane region" description="Helical" evidence="6">
    <location>
        <begin position="55"/>
        <end position="74"/>
    </location>
</feature>
<evidence type="ECO:0000256" key="5">
    <source>
        <dbReference type="ARBA" id="ARBA00023251"/>
    </source>
</evidence>
<dbReference type="GO" id="GO:0022857">
    <property type="term" value="F:transmembrane transporter activity"/>
    <property type="evidence" value="ECO:0007669"/>
    <property type="project" value="InterPro"/>
</dbReference>
<keyword evidence="3 6" id="KW-1133">Transmembrane helix</keyword>
<feature type="domain" description="Major facilitator superfamily (MFS) profile" evidence="7">
    <location>
        <begin position="19"/>
        <end position="103"/>
    </location>
</feature>
<dbReference type="PANTHER" id="PTHR42718:SF39">
    <property type="entry name" value="ACTINORHODIN TRANSPORTER-RELATED"/>
    <property type="match status" value="1"/>
</dbReference>
<sequence>MEKTAEEFSENTHPRRQHALVICLVAGFMTLLDVSIVNIALPSMERSLHLSPADVSWAVAGYALTFGLTLVPAGRLGDEVDFLRPVRRSATAVNIEVEVEVAR</sequence>
<dbReference type="PANTHER" id="PTHR42718">
    <property type="entry name" value="MAJOR FACILITATOR SUPERFAMILY MULTIDRUG TRANSPORTER MFSC"/>
    <property type="match status" value="1"/>
</dbReference>
<dbReference type="EMBL" id="SUMC01000158">
    <property type="protein sequence ID" value="TJZ96540.1"/>
    <property type="molecule type" value="Genomic_DNA"/>
</dbReference>
<dbReference type="Proteomes" id="UP000305778">
    <property type="component" value="Unassembled WGS sequence"/>
</dbReference>
<dbReference type="SUPFAM" id="SSF103473">
    <property type="entry name" value="MFS general substrate transporter"/>
    <property type="match status" value="1"/>
</dbReference>
<accession>A0A4U0RP38</accession>
<dbReference type="GO" id="GO:0046677">
    <property type="term" value="P:response to antibiotic"/>
    <property type="evidence" value="ECO:0007669"/>
    <property type="project" value="UniProtKB-KW"/>
</dbReference>
<dbReference type="GO" id="GO:0005886">
    <property type="term" value="C:plasma membrane"/>
    <property type="evidence" value="ECO:0007669"/>
    <property type="project" value="UniProtKB-SubCell"/>
</dbReference>
<gene>
    <name evidence="8" type="ORF">FCI23_50780</name>
</gene>
<name>A0A4U0RP38_9ACTN</name>
<evidence type="ECO:0000313" key="8">
    <source>
        <dbReference type="EMBL" id="TJZ96540.1"/>
    </source>
</evidence>
<dbReference type="InterPro" id="IPR020846">
    <property type="entry name" value="MFS_dom"/>
</dbReference>
<dbReference type="InterPro" id="IPR036259">
    <property type="entry name" value="MFS_trans_sf"/>
</dbReference>
<dbReference type="OrthoDB" id="783189at2"/>
<evidence type="ECO:0000259" key="7">
    <source>
        <dbReference type="PROSITE" id="PS50850"/>
    </source>
</evidence>
<keyword evidence="5" id="KW-0046">Antibiotic resistance</keyword>
<reference evidence="8 9" key="1">
    <citation type="submission" date="2019-04" db="EMBL/GenBank/DDBJ databases">
        <title>Streptomyces oryziradicis sp. nov., a novel actinomycete isolated from rhizosphere soil of rice (Oryza sativa L.).</title>
        <authorList>
            <person name="Li C."/>
        </authorList>
    </citation>
    <scope>NUCLEOTIDE SEQUENCE [LARGE SCALE GENOMIC DNA]</scope>
    <source>
        <strain evidence="8 9">NEAU-C40</strain>
    </source>
</reference>
<feature type="transmembrane region" description="Helical" evidence="6">
    <location>
        <begin position="20"/>
        <end position="43"/>
    </location>
</feature>
<dbReference type="Gene3D" id="1.20.1250.20">
    <property type="entry name" value="MFS general substrate transporter like domains"/>
    <property type="match status" value="1"/>
</dbReference>
<evidence type="ECO:0000256" key="3">
    <source>
        <dbReference type="ARBA" id="ARBA00022989"/>
    </source>
</evidence>
<evidence type="ECO:0000256" key="2">
    <source>
        <dbReference type="ARBA" id="ARBA00022692"/>
    </source>
</evidence>
<protein>
    <submittedName>
        <fullName evidence="8">MFS transporter</fullName>
    </submittedName>
</protein>
<evidence type="ECO:0000256" key="6">
    <source>
        <dbReference type="SAM" id="Phobius"/>
    </source>
</evidence>
<dbReference type="Pfam" id="PF07690">
    <property type="entry name" value="MFS_1"/>
    <property type="match status" value="1"/>
</dbReference>
<evidence type="ECO:0000256" key="1">
    <source>
        <dbReference type="ARBA" id="ARBA00004651"/>
    </source>
</evidence>
<dbReference type="InterPro" id="IPR011701">
    <property type="entry name" value="MFS"/>
</dbReference>
<evidence type="ECO:0000256" key="4">
    <source>
        <dbReference type="ARBA" id="ARBA00023136"/>
    </source>
</evidence>
<proteinExistence type="predicted"/>
<comment type="subcellular location">
    <subcellularLocation>
        <location evidence="1">Cell membrane</location>
        <topology evidence="1">Multi-pass membrane protein</topology>
    </subcellularLocation>
</comment>
<evidence type="ECO:0000313" key="9">
    <source>
        <dbReference type="Proteomes" id="UP000305778"/>
    </source>
</evidence>
<keyword evidence="9" id="KW-1185">Reference proteome</keyword>